<sequence>MAKNYEILGTCQFDGSENIWDEYHPQQTTIWSNKAPIALKHYPYNRADVLRCAHCQKVYLTYTEFGGYYVDQRIRLVNPDLIVLEE</sequence>
<dbReference type="AlphaFoldDB" id="A0A1W2BAK9"/>
<reference evidence="1 2" key="1">
    <citation type="submission" date="2017-04" db="EMBL/GenBank/DDBJ databases">
        <authorList>
            <person name="Afonso C.L."/>
            <person name="Miller P.J."/>
            <person name="Scott M.A."/>
            <person name="Spackman E."/>
            <person name="Goraichik I."/>
            <person name="Dimitrov K.M."/>
            <person name="Suarez D.L."/>
            <person name="Swayne D.E."/>
        </authorList>
    </citation>
    <scope>NUCLEOTIDE SEQUENCE [LARGE SCALE GENOMIC DNA]</scope>
    <source>
        <strain evidence="1 2">VK13</strain>
    </source>
</reference>
<evidence type="ECO:0000313" key="1">
    <source>
        <dbReference type="EMBL" id="SMC69936.1"/>
    </source>
</evidence>
<protein>
    <submittedName>
        <fullName evidence="1">Uncharacterized protein</fullName>
    </submittedName>
</protein>
<dbReference type="EMBL" id="FWXJ01000012">
    <property type="protein sequence ID" value="SMC69936.1"/>
    <property type="molecule type" value="Genomic_DNA"/>
</dbReference>
<gene>
    <name evidence="1" type="ORF">SAMN06296008_1124</name>
</gene>
<dbReference type="STRING" id="1938817.SAMN06296008_1124"/>
<evidence type="ECO:0000313" key="2">
    <source>
        <dbReference type="Proteomes" id="UP000192708"/>
    </source>
</evidence>
<dbReference type="Proteomes" id="UP000192708">
    <property type="component" value="Unassembled WGS sequence"/>
</dbReference>
<proteinExistence type="predicted"/>
<accession>A0A1W2BAK9</accession>
<name>A0A1W2BAK9_9BURK</name>
<keyword evidence="2" id="KW-1185">Reference proteome</keyword>
<organism evidence="1 2">
    <name type="scientific">Polynucleobacter kasalickyi</name>
    <dbReference type="NCBI Taxonomy" id="1938817"/>
    <lineage>
        <taxon>Bacteria</taxon>
        <taxon>Pseudomonadati</taxon>
        <taxon>Pseudomonadota</taxon>
        <taxon>Betaproteobacteria</taxon>
        <taxon>Burkholderiales</taxon>
        <taxon>Burkholderiaceae</taxon>
        <taxon>Polynucleobacter</taxon>
    </lineage>
</organism>